<organism evidence="2 3">
    <name type="scientific">Mucilaginibacter gracilis</name>
    <dbReference type="NCBI Taxonomy" id="423350"/>
    <lineage>
        <taxon>Bacteria</taxon>
        <taxon>Pseudomonadati</taxon>
        <taxon>Bacteroidota</taxon>
        <taxon>Sphingobacteriia</taxon>
        <taxon>Sphingobacteriales</taxon>
        <taxon>Sphingobacteriaceae</taxon>
        <taxon>Mucilaginibacter</taxon>
    </lineage>
</organism>
<evidence type="ECO:0000256" key="1">
    <source>
        <dbReference type="SAM" id="SignalP"/>
    </source>
</evidence>
<accession>A0A495J951</accession>
<gene>
    <name evidence="2" type="ORF">BDD43_5475</name>
</gene>
<sequence length="256" mass="27347">MKKYFVTTIIALLAISAASAQEYKVNKSSGKLVISLPSVVVEGYSGNAIVFSSLHKIEQVDERAKGLQLISGTGFTDNTGLGISVEDKANTIEVNQVASRDEAIKILVPKGVKVSYAYNKVFNAGKVVFTNVESEIEVSVSYNQVKLENITGPVTVNAIYGAVDAVFKGVVQGPVSIVSIYSTVDVAIPVATKANLKLNSTHGDIFASSEFKVDMEKTTSDDMVQYGGNVKGKLNGGGTDFTLKTEYGKIYLRKAN</sequence>
<evidence type="ECO:0008006" key="4">
    <source>
        <dbReference type="Google" id="ProtNLM"/>
    </source>
</evidence>
<dbReference type="EMBL" id="RBKU01000001">
    <property type="protein sequence ID" value="RKR85211.1"/>
    <property type="molecule type" value="Genomic_DNA"/>
</dbReference>
<keyword evidence="3" id="KW-1185">Reference proteome</keyword>
<dbReference type="AlphaFoldDB" id="A0A495J951"/>
<name>A0A495J951_9SPHI</name>
<feature type="signal peptide" evidence="1">
    <location>
        <begin position="1"/>
        <end position="20"/>
    </location>
</feature>
<evidence type="ECO:0000313" key="3">
    <source>
        <dbReference type="Proteomes" id="UP000268007"/>
    </source>
</evidence>
<feature type="chain" id="PRO_5019734811" description="Adhesin" evidence="1">
    <location>
        <begin position="21"/>
        <end position="256"/>
    </location>
</feature>
<dbReference type="RefSeq" id="WP_121201280.1">
    <property type="nucleotide sequence ID" value="NZ_RBKU01000001.1"/>
</dbReference>
<keyword evidence="1" id="KW-0732">Signal</keyword>
<protein>
    <recommendedName>
        <fullName evidence="4">Adhesin</fullName>
    </recommendedName>
</protein>
<dbReference type="Proteomes" id="UP000268007">
    <property type="component" value="Unassembled WGS sequence"/>
</dbReference>
<dbReference type="OrthoDB" id="1114934at2"/>
<reference evidence="2 3" key="1">
    <citation type="submission" date="2018-10" db="EMBL/GenBank/DDBJ databases">
        <title>Genomic Encyclopedia of Archaeal and Bacterial Type Strains, Phase II (KMG-II): from individual species to whole genera.</title>
        <authorList>
            <person name="Goeker M."/>
        </authorList>
    </citation>
    <scope>NUCLEOTIDE SEQUENCE [LARGE SCALE GENOMIC DNA]</scope>
    <source>
        <strain evidence="2 3">DSM 18602</strain>
    </source>
</reference>
<evidence type="ECO:0000313" key="2">
    <source>
        <dbReference type="EMBL" id="RKR85211.1"/>
    </source>
</evidence>
<comment type="caution">
    <text evidence="2">The sequence shown here is derived from an EMBL/GenBank/DDBJ whole genome shotgun (WGS) entry which is preliminary data.</text>
</comment>
<proteinExistence type="predicted"/>